<proteinExistence type="predicted"/>
<comment type="caution">
    <text evidence="1">The sequence shown here is derived from an EMBL/GenBank/DDBJ whole genome shotgun (WGS) entry which is preliminary data.</text>
</comment>
<sequence length="88" mass="9856">MEYLILLRSSRIHQTVLQGSDIHIPSSVGRILFLCQCLYESQCPEACIDLLEKLTSILISVRESRSLPLLCCGLCDHSVHGEENMAEP</sequence>
<dbReference type="AlphaFoldDB" id="A0A7J5Z5H5"/>
<dbReference type="EMBL" id="JAAKFY010000005">
    <property type="protein sequence ID" value="KAF3857025.1"/>
    <property type="molecule type" value="Genomic_DNA"/>
</dbReference>
<accession>A0A7J5Z5H5</accession>
<evidence type="ECO:0000313" key="2">
    <source>
        <dbReference type="Proteomes" id="UP000518266"/>
    </source>
</evidence>
<protein>
    <submittedName>
        <fullName evidence="1">Uncharacterized protein</fullName>
    </submittedName>
</protein>
<gene>
    <name evidence="1" type="ORF">F7725_008884</name>
</gene>
<organism evidence="1 2">
    <name type="scientific">Dissostichus mawsoni</name>
    <name type="common">Antarctic cod</name>
    <dbReference type="NCBI Taxonomy" id="36200"/>
    <lineage>
        <taxon>Eukaryota</taxon>
        <taxon>Metazoa</taxon>
        <taxon>Chordata</taxon>
        <taxon>Craniata</taxon>
        <taxon>Vertebrata</taxon>
        <taxon>Euteleostomi</taxon>
        <taxon>Actinopterygii</taxon>
        <taxon>Neopterygii</taxon>
        <taxon>Teleostei</taxon>
        <taxon>Neoteleostei</taxon>
        <taxon>Acanthomorphata</taxon>
        <taxon>Eupercaria</taxon>
        <taxon>Perciformes</taxon>
        <taxon>Notothenioidei</taxon>
        <taxon>Nototheniidae</taxon>
        <taxon>Dissostichus</taxon>
    </lineage>
</organism>
<evidence type="ECO:0000313" key="1">
    <source>
        <dbReference type="EMBL" id="KAF3857025.1"/>
    </source>
</evidence>
<reference evidence="1 2" key="1">
    <citation type="submission" date="2020-03" db="EMBL/GenBank/DDBJ databases">
        <title>Dissostichus mawsoni Genome sequencing and assembly.</title>
        <authorList>
            <person name="Park H."/>
        </authorList>
    </citation>
    <scope>NUCLEOTIDE SEQUENCE [LARGE SCALE GENOMIC DNA]</scope>
    <source>
        <strain evidence="1">DM0001</strain>
        <tissue evidence="1">Muscle</tissue>
    </source>
</reference>
<keyword evidence="2" id="KW-1185">Reference proteome</keyword>
<dbReference type="Proteomes" id="UP000518266">
    <property type="component" value="Unassembled WGS sequence"/>
</dbReference>
<dbReference type="OrthoDB" id="120976at2759"/>
<name>A0A7J5Z5H5_DISMA</name>